<dbReference type="OrthoDB" id="4773719at2"/>
<keyword evidence="1" id="KW-0808">Transferase</keyword>
<dbReference type="Gene3D" id="3.30.160.270">
    <property type="match status" value="1"/>
</dbReference>
<evidence type="ECO:0000313" key="3">
    <source>
        <dbReference type="Proteomes" id="UP000250915"/>
    </source>
</evidence>
<dbReference type="RefSeq" id="WP_112634650.1">
    <property type="nucleotide sequence ID" value="NZ_QMEV01000062.1"/>
</dbReference>
<dbReference type="AlphaFoldDB" id="A0A329LHF7"/>
<sequence>MTFPERNQLHHFHPATAWFGERFGLALPRGLREEADVMSWEGFVATYGPTAGPLRLGHWECTDAGRAATRLGPQARDFRAVIAMGDRICTASAAAGGPIAALTAMLHARGITVEIVEFHQMRSATGIATFIRGSDGARAEWAMGWSDDATQSGLRAVIACANRLFTVE</sequence>
<accession>A0A329LHF7</accession>
<dbReference type="GO" id="GO:0016740">
    <property type="term" value="F:transferase activity"/>
    <property type="evidence" value="ECO:0007669"/>
    <property type="project" value="UniProtKB-KW"/>
</dbReference>
<dbReference type="InterPro" id="IPR036230">
    <property type="entry name" value="LeuA_allosteric_dom_sf"/>
</dbReference>
<proteinExistence type="predicted"/>
<gene>
    <name evidence="2" type="ORF">DQP57_21210</name>
</gene>
<protein>
    <submittedName>
        <fullName evidence="2">Homocitrate synthase</fullName>
    </submittedName>
</protein>
<organism evidence="2 3">
    <name type="scientific">Mycobacterium colombiense</name>
    <dbReference type="NCBI Taxonomy" id="339268"/>
    <lineage>
        <taxon>Bacteria</taxon>
        <taxon>Bacillati</taxon>
        <taxon>Actinomycetota</taxon>
        <taxon>Actinomycetes</taxon>
        <taxon>Mycobacteriales</taxon>
        <taxon>Mycobacteriaceae</taxon>
        <taxon>Mycobacterium</taxon>
        <taxon>Mycobacterium avium complex (MAC)</taxon>
    </lineage>
</organism>
<name>A0A329LHF7_9MYCO</name>
<reference evidence="2 3" key="1">
    <citation type="submission" date="2018-06" db="EMBL/GenBank/DDBJ databases">
        <title>NTM in soil in Japan.</title>
        <authorList>
            <person name="Ohya K."/>
        </authorList>
    </citation>
    <scope>NUCLEOTIDE SEQUENCE [LARGE SCALE GENOMIC DNA]</scope>
    <source>
        <strain evidence="2 3">GF28</strain>
    </source>
</reference>
<dbReference type="SUPFAM" id="SSF110921">
    <property type="entry name" value="2-isopropylmalate synthase LeuA, allosteric (dimerisation) domain"/>
    <property type="match status" value="1"/>
</dbReference>
<evidence type="ECO:0000313" key="2">
    <source>
        <dbReference type="EMBL" id="RAV06162.1"/>
    </source>
</evidence>
<dbReference type="EMBL" id="QMEV01000062">
    <property type="protein sequence ID" value="RAV06162.1"/>
    <property type="molecule type" value="Genomic_DNA"/>
</dbReference>
<comment type="caution">
    <text evidence="2">The sequence shown here is derived from an EMBL/GenBank/DDBJ whole genome shotgun (WGS) entry which is preliminary data.</text>
</comment>
<evidence type="ECO:0000256" key="1">
    <source>
        <dbReference type="ARBA" id="ARBA00022679"/>
    </source>
</evidence>
<dbReference type="Proteomes" id="UP000250915">
    <property type="component" value="Unassembled WGS sequence"/>
</dbReference>